<evidence type="ECO:0008006" key="6">
    <source>
        <dbReference type="Google" id="ProtNLM"/>
    </source>
</evidence>
<name>A0A2A2JJA1_9BILA</name>
<comment type="similarity">
    <text evidence="1">Belongs to the ATP-dependent AMP-binding enzyme family.</text>
</comment>
<dbReference type="Gene3D" id="3.30.300.30">
    <property type="match status" value="1"/>
</dbReference>
<dbReference type="Pfam" id="PF00501">
    <property type="entry name" value="AMP-binding"/>
    <property type="match status" value="2"/>
</dbReference>
<dbReference type="Pfam" id="PF13193">
    <property type="entry name" value="AMP-binding_C"/>
    <property type="match status" value="1"/>
</dbReference>
<proteinExistence type="inferred from homology"/>
<dbReference type="Gene3D" id="3.40.50.12780">
    <property type="entry name" value="N-terminal domain of ligase-like"/>
    <property type="match status" value="2"/>
</dbReference>
<dbReference type="InterPro" id="IPR042099">
    <property type="entry name" value="ANL_N_sf"/>
</dbReference>
<dbReference type="OrthoDB" id="2962993at2759"/>
<comment type="caution">
    <text evidence="4">The sequence shown here is derived from an EMBL/GenBank/DDBJ whole genome shotgun (WGS) entry which is preliminary data.</text>
</comment>
<evidence type="ECO:0000259" key="3">
    <source>
        <dbReference type="Pfam" id="PF13193"/>
    </source>
</evidence>
<sequence>MLQRYGQKWALQIRNVATKENNLVQRAKMHENPSKVLFIEDIRTTTYGDFARRAGQYANRLHSTYGISKGDRVLARVTKSVDSVALYMACLKLGAIYIPVNPDSEPKLFVTCDSKCDMVFRDQVPHVIKEIDLSRESKKVKPEMGVENVEKSDPACIVYTSGTTGQPKGAILTHYGLASNAESLLDAWQFVQTDVDKFNMEDVMKYLPQCTVMMGVPTYYSRILSEPRFGREHYRNVRLFVCGSAPLSPAIWDEFRNQTGHAILERYGMTEALVITSNPMDPKGRIVGSVGKAIRGTKIRIDAETSNIEIKSDSLFGGYWKNPEKTREDFTDDGYFITGDMGEIDDAGYLRILGRSKDLVITGGLNVYPKELEDQIDKMEEIAESAVIGIPHDDFGEAVVAVVCLKENKYDDKSLQQMEDKILHRLGLTNARYKVPKRVFFLHALPRNSMAKIQKNVLRLQFKETFLEGDRKKK</sequence>
<gene>
    <name evidence="4" type="ORF">WR25_22403</name>
</gene>
<feature type="domain" description="AMP-dependent synthetase/ligase" evidence="2">
    <location>
        <begin position="29"/>
        <end position="191"/>
    </location>
</feature>
<dbReference type="AlphaFoldDB" id="A0A2A2JJA1"/>
<dbReference type="PROSITE" id="PS00455">
    <property type="entry name" value="AMP_BINDING"/>
    <property type="match status" value="1"/>
</dbReference>
<organism evidence="4 5">
    <name type="scientific">Diploscapter pachys</name>
    <dbReference type="NCBI Taxonomy" id="2018661"/>
    <lineage>
        <taxon>Eukaryota</taxon>
        <taxon>Metazoa</taxon>
        <taxon>Ecdysozoa</taxon>
        <taxon>Nematoda</taxon>
        <taxon>Chromadorea</taxon>
        <taxon>Rhabditida</taxon>
        <taxon>Rhabditina</taxon>
        <taxon>Rhabditomorpha</taxon>
        <taxon>Rhabditoidea</taxon>
        <taxon>Rhabditidae</taxon>
        <taxon>Diploscapter</taxon>
    </lineage>
</organism>
<dbReference type="InterPro" id="IPR020845">
    <property type="entry name" value="AMP-binding_CS"/>
</dbReference>
<dbReference type="PANTHER" id="PTHR43201">
    <property type="entry name" value="ACYL-COA SYNTHETASE"/>
    <property type="match status" value="1"/>
</dbReference>
<dbReference type="EMBL" id="LIAE01010398">
    <property type="protein sequence ID" value="PAV61790.1"/>
    <property type="molecule type" value="Genomic_DNA"/>
</dbReference>
<evidence type="ECO:0000313" key="5">
    <source>
        <dbReference type="Proteomes" id="UP000218231"/>
    </source>
</evidence>
<dbReference type="PANTHER" id="PTHR43201:SF8">
    <property type="entry name" value="ACYL-COA SYNTHETASE FAMILY MEMBER 3"/>
    <property type="match status" value="1"/>
</dbReference>
<feature type="domain" description="AMP-binding enzyme C-terminal" evidence="3">
    <location>
        <begin position="371"/>
        <end position="451"/>
    </location>
</feature>
<evidence type="ECO:0000259" key="2">
    <source>
        <dbReference type="Pfam" id="PF00501"/>
    </source>
</evidence>
<protein>
    <recommendedName>
        <fullName evidence="6">AMP-dependent synthetase/ligase domain-containing protein</fullName>
    </recommendedName>
</protein>
<dbReference type="GO" id="GO:0031956">
    <property type="term" value="F:medium-chain fatty acid-CoA ligase activity"/>
    <property type="evidence" value="ECO:0007669"/>
    <property type="project" value="TreeGrafter"/>
</dbReference>
<dbReference type="GO" id="GO:0006631">
    <property type="term" value="P:fatty acid metabolic process"/>
    <property type="evidence" value="ECO:0007669"/>
    <property type="project" value="TreeGrafter"/>
</dbReference>
<dbReference type="InterPro" id="IPR045851">
    <property type="entry name" value="AMP-bd_C_sf"/>
</dbReference>
<dbReference type="STRING" id="2018661.A0A2A2JJA1"/>
<feature type="domain" description="AMP-dependent synthetase/ligase" evidence="2">
    <location>
        <begin position="205"/>
        <end position="320"/>
    </location>
</feature>
<reference evidence="4 5" key="1">
    <citation type="journal article" date="2017" name="Curr. Biol.">
        <title>Genome architecture and evolution of a unichromosomal asexual nematode.</title>
        <authorList>
            <person name="Fradin H."/>
            <person name="Zegar C."/>
            <person name="Gutwein M."/>
            <person name="Lucas J."/>
            <person name="Kovtun M."/>
            <person name="Corcoran D."/>
            <person name="Baugh L.R."/>
            <person name="Kiontke K."/>
            <person name="Gunsalus K."/>
            <person name="Fitch D.H."/>
            <person name="Piano F."/>
        </authorList>
    </citation>
    <scope>NUCLEOTIDE SEQUENCE [LARGE SCALE GENOMIC DNA]</scope>
    <source>
        <strain evidence="4">PF1309</strain>
    </source>
</reference>
<evidence type="ECO:0000313" key="4">
    <source>
        <dbReference type="EMBL" id="PAV61790.1"/>
    </source>
</evidence>
<dbReference type="Proteomes" id="UP000218231">
    <property type="component" value="Unassembled WGS sequence"/>
</dbReference>
<evidence type="ECO:0000256" key="1">
    <source>
        <dbReference type="ARBA" id="ARBA00006432"/>
    </source>
</evidence>
<dbReference type="SUPFAM" id="SSF56801">
    <property type="entry name" value="Acetyl-CoA synthetase-like"/>
    <property type="match status" value="1"/>
</dbReference>
<dbReference type="InterPro" id="IPR025110">
    <property type="entry name" value="AMP-bd_C"/>
</dbReference>
<dbReference type="InterPro" id="IPR000873">
    <property type="entry name" value="AMP-dep_synth/lig_dom"/>
</dbReference>
<keyword evidence="5" id="KW-1185">Reference proteome</keyword>
<accession>A0A2A2JJA1</accession>